<dbReference type="RefSeq" id="WP_377578873.1">
    <property type="nucleotide sequence ID" value="NZ_JBHTKA010000003.1"/>
</dbReference>
<dbReference type="InterPro" id="IPR029060">
    <property type="entry name" value="PIN-like_dom_sf"/>
</dbReference>
<dbReference type="SUPFAM" id="SSF88723">
    <property type="entry name" value="PIN domain-like"/>
    <property type="match status" value="1"/>
</dbReference>
<reference evidence="3" key="1">
    <citation type="journal article" date="2019" name="Int. J. Syst. Evol. Microbiol.">
        <title>The Global Catalogue of Microorganisms (GCM) 10K type strain sequencing project: providing services to taxonomists for standard genome sequencing and annotation.</title>
        <authorList>
            <consortium name="The Broad Institute Genomics Platform"/>
            <consortium name="The Broad Institute Genome Sequencing Center for Infectious Disease"/>
            <person name="Wu L."/>
            <person name="Ma J."/>
        </authorList>
    </citation>
    <scope>NUCLEOTIDE SEQUENCE [LARGE SCALE GENOMIC DNA]</scope>
    <source>
        <strain evidence="3">CCUG 58938</strain>
    </source>
</reference>
<proteinExistence type="predicted"/>
<dbReference type="Gene3D" id="3.40.50.1010">
    <property type="entry name" value="5'-nuclease"/>
    <property type="match status" value="1"/>
</dbReference>
<evidence type="ECO:0000313" key="3">
    <source>
        <dbReference type="Proteomes" id="UP001597112"/>
    </source>
</evidence>
<dbReference type="Pfam" id="PF13470">
    <property type="entry name" value="PIN_3"/>
    <property type="match status" value="1"/>
</dbReference>
<dbReference type="EMBL" id="JBHTKA010000003">
    <property type="protein sequence ID" value="MFD0999827.1"/>
    <property type="molecule type" value="Genomic_DNA"/>
</dbReference>
<dbReference type="Proteomes" id="UP001597112">
    <property type="component" value="Unassembled WGS sequence"/>
</dbReference>
<gene>
    <name evidence="2" type="ORF">ACFQ21_10950</name>
</gene>
<protein>
    <submittedName>
        <fullName evidence="2">PIN domain-containing protein</fullName>
    </submittedName>
</protein>
<name>A0ABW3K0Q6_9BACT</name>
<comment type="caution">
    <text evidence="2">The sequence shown here is derived from an EMBL/GenBank/DDBJ whole genome shotgun (WGS) entry which is preliminary data.</text>
</comment>
<feature type="domain" description="PIN" evidence="1">
    <location>
        <begin position="3"/>
        <end position="118"/>
    </location>
</feature>
<keyword evidence="3" id="KW-1185">Reference proteome</keyword>
<evidence type="ECO:0000313" key="2">
    <source>
        <dbReference type="EMBL" id="MFD0999827.1"/>
    </source>
</evidence>
<evidence type="ECO:0000259" key="1">
    <source>
        <dbReference type="Pfam" id="PF13470"/>
    </source>
</evidence>
<sequence>MTKVCLDTDIILDFLGDRKPFSQAALSIFLAAYNKQIALHTSSNSITTAYYILCKLTSERHARELITGLLDHIAIIPVRHSTLKSAFTSPFKDVEDAVQYHTAATVSSMHCIIARNVKDYKKSTLNVITSDEFIKTI</sequence>
<organism evidence="2 3">
    <name type="scientific">Ohtaekwangia kribbensis</name>
    <dbReference type="NCBI Taxonomy" id="688913"/>
    <lineage>
        <taxon>Bacteria</taxon>
        <taxon>Pseudomonadati</taxon>
        <taxon>Bacteroidota</taxon>
        <taxon>Cytophagia</taxon>
        <taxon>Cytophagales</taxon>
        <taxon>Fulvivirgaceae</taxon>
        <taxon>Ohtaekwangia</taxon>
    </lineage>
</organism>
<accession>A0ABW3K0Q6</accession>
<dbReference type="InterPro" id="IPR002716">
    <property type="entry name" value="PIN_dom"/>
</dbReference>